<dbReference type="EMBL" id="LR899842">
    <property type="protein sequence ID" value="CAD7242847.1"/>
    <property type="molecule type" value="Genomic_DNA"/>
</dbReference>
<feature type="compositionally biased region" description="Basic and acidic residues" evidence="6">
    <location>
        <begin position="263"/>
        <end position="273"/>
    </location>
</feature>
<evidence type="ECO:0000256" key="2">
    <source>
        <dbReference type="ARBA" id="ARBA00022782"/>
    </source>
</evidence>
<evidence type="ECO:0000256" key="4">
    <source>
        <dbReference type="ARBA" id="ARBA00023242"/>
    </source>
</evidence>
<proteinExistence type="predicted"/>
<keyword evidence="9" id="KW-1185">Reference proteome</keyword>
<evidence type="ECO:0000256" key="1">
    <source>
        <dbReference type="ARBA" id="ARBA00022473"/>
    </source>
</evidence>
<dbReference type="OrthoDB" id="10261408at2759"/>
<dbReference type="GO" id="GO:0048813">
    <property type="term" value="P:dendrite morphogenesis"/>
    <property type="evidence" value="ECO:0007669"/>
    <property type="project" value="UniProtKB-ARBA"/>
</dbReference>
<protein>
    <recommendedName>
        <fullName evidence="7">BTB domain-containing protein</fullName>
    </recommendedName>
</protein>
<name>A0A7R8X350_9CRUS</name>
<feature type="region of interest" description="Disordered" evidence="6">
    <location>
        <begin position="138"/>
        <end position="292"/>
    </location>
</feature>
<dbReference type="Gene3D" id="3.90.550.50">
    <property type="match status" value="1"/>
</dbReference>
<dbReference type="InterPro" id="IPR051095">
    <property type="entry name" value="Dros_DevTransReg"/>
</dbReference>
<dbReference type="Gene3D" id="3.30.710.10">
    <property type="entry name" value="Potassium Channel Kv1.1, Chain A"/>
    <property type="match status" value="1"/>
</dbReference>
<keyword evidence="1" id="KW-0217">Developmental protein</keyword>
<keyword evidence="2" id="KW-0221">Differentiation</keyword>
<dbReference type="Proteomes" id="UP000677054">
    <property type="component" value="Unassembled WGS sequence"/>
</dbReference>
<dbReference type="GO" id="GO:0008406">
    <property type="term" value="P:gonad development"/>
    <property type="evidence" value="ECO:0007669"/>
    <property type="project" value="UniProtKB-ARBA"/>
</dbReference>
<dbReference type="InterPro" id="IPR011333">
    <property type="entry name" value="SKP1/BTB/POZ_sf"/>
</dbReference>
<gene>
    <name evidence="8" type="ORF">DSTB1V02_LOCUS2791</name>
</gene>
<dbReference type="PANTHER" id="PTHR23110">
    <property type="entry name" value="BTB DOMAIN TRANSCRIPTION FACTOR"/>
    <property type="match status" value="1"/>
</dbReference>
<dbReference type="GO" id="GO:0045476">
    <property type="term" value="P:nurse cell apoptotic process"/>
    <property type="evidence" value="ECO:0007669"/>
    <property type="project" value="UniProtKB-ARBA"/>
</dbReference>
<dbReference type="PROSITE" id="PS50097">
    <property type="entry name" value="BTB"/>
    <property type="match status" value="1"/>
</dbReference>
<reference evidence="8" key="1">
    <citation type="submission" date="2020-11" db="EMBL/GenBank/DDBJ databases">
        <authorList>
            <person name="Tran Van P."/>
        </authorList>
    </citation>
    <scope>NUCLEOTIDE SEQUENCE</scope>
</reference>
<feature type="domain" description="BTB" evidence="7">
    <location>
        <begin position="35"/>
        <end position="101"/>
    </location>
</feature>
<dbReference type="SMART" id="SM00225">
    <property type="entry name" value="BTB"/>
    <property type="match status" value="1"/>
</dbReference>
<comment type="function">
    <text evidence="5">Putative transcription factor required for axon growth and guidance in the central and peripheral nervous systems. Repels CNS axons away from the midline by promoting the expression of the midline repellent sli and its receptor robo.</text>
</comment>
<evidence type="ECO:0000256" key="6">
    <source>
        <dbReference type="SAM" id="MobiDB-lite"/>
    </source>
</evidence>
<organism evidence="8">
    <name type="scientific">Darwinula stevensoni</name>
    <dbReference type="NCBI Taxonomy" id="69355"/>
    <lineage>
        <taxon>Eukaryota</taxon>
        <taxon>Metazoa</taxon>
        <taxon>Ecdysozoa</taxon>
        <taxon>Arthropoda</taxon>
        <taxon>Crustacea</taxon>
        <taxon>Oligostraca</taxon>
        <taxon>Ostracoda</taxon>
        <taxon>Podocopa</taxon>
        <taxon>Podocopida</taxon>
        <taxon>Darwinulocopina</taxon>
        <taxon>Darwinuloidea</taxon>
        <taxon>Darwinulidae</taxon>
        <taxon>Darwinula</taxon>
    </lineage>
</organism>
<dbReference type="GO" id="GO:0016199">
    <property type="term" value="P:axon midline choice point recognition"/>
    <property type="evidence" value="ECO:0007669"/>
    <property type="project" value="UniProtKB-ARBA"/>
</dbReference>
<feature type="compositionally biased region" description="Acidic residues" evidence="6">
    <location>
        <begin position="166"/>
        <end position="175"/>
    </location>
</feature>
<dbReference type="GO" id="GO:0006357">
    <property type="term" value="P:regulation of transcription by RNA polymerase II"/>
    <property type="evidence" value="ECO:0007669"/>
    <property type="project" value="TreeGrafter"/>
</dbReference>
<dbReference type="GO" id="GO:0005634">
    <property type="term" value="C:nucleus"/>
    <property type="evidence" value="ECO:0007669"/>
    <property type="project" value="TreeGrafter"/>
</dbReference>
<evidence type="ECO:0000256" key="5">
    <source>
        <dbReference type="ARBA" id="ARBA00037382"/>
    </source>
</evidence>
<evidence type="ECO:0000256" key="3">
    <source>
        <dbReference type="ARBA" id="ARBA00022902"/>
    </source>
</evidence>
<sequence>MSGIPANQIFCLRWNNHQSTIVSILEQQLRSETLVDVTLAVDDGHILRAHKMVLCACSPYFAELLSRSPDKHPIVILRDVTFRDMQAILDFMYRGEVSVPQASLDRLFKVAESLKVRGLADVSSKDSTHHRSHLTLEEIIGSQSQQSQDGITTELQQRNGRVNGEVEGERDEEDGTGGRKRTLEERSPTSSSKRRKSRPPPRIPRSRDNLSSSPCPTPTPTPTLTPTLPQDPLGRCTDDQDQDQDPGSLTSVSADAEEQCPPDEERTIIKVEVEESSPQPPTPSSDSSLPAIALPVGEGREHLWEKTREAFRYIYQHHFQDADWFFKADDD</sequence>
<evidence type="ECO:0000313" key="8">
    <source>
        <dbReference type="EMBL" id="CAD7242847.1"/>
    </source>
</evidence>
<keyword evidence="4" id="KW-0539">Nucleus</keyword>
<dbReference type="Pfam" id="PF00651">
    <property type="entry name" value="BTB"/>
    <property type="match status" value="1"/>
</dbReference>
<dbReference type="EMBL" id="CAJPEV010000325">
    <property type="protein sequence ID" value="CAG0884007.1"/>
    <property type="molecule type" value="Genomic_DNA"/>
</dbReference>
<keyword evidence="3" id="KW-0524">Neurogenesis</keyword>
<feature type="non-terminal residue" evidence="8">
    <location>
        <position position="1"/>
    </location>
</feature>
<evidence type="ECO:0000313" key="9">
    <source>
        <dbReference type="Proteomes" id="UP000677054"/>
    </source>
</evidence>
<dbReference type="InterPro" id="IPR000210">
    <property type="entry name" value="BTB/POZ_dom"/>
</dbReference>
<dbReference type="PANTHER" id="PTHR23110:SF111">
    <property type="entry name" value="LONGITUDINALS LACKING PROTEIN, ISOFORMS F_I_K_T"/>
    <property type="match status" value="1"/>
</dbReference>
<dbReference type="CDD" id="cd18315">
    <property type="entry name" value="BTB_POZ_BAB-like"/>
    <property type="match status" value="1"/>
</dbReference>
<evidence type="ECO:0000259" key="7">
    <source>
        <dbReference type="PROSITE" id="PS50097"/>
    </source>
</evidence>
<dbReference type="GO" id="GO:0007526">
    <property type="term" value="P:larval somatic muscle development"/>
    <property type="evidence" value="ECO:0007669"/>
    <property type="project" value="UniProtKB-ARBA"/>
</dbReference>
<accession>A0A7R8X350</accession>
<dbReference type="GO" id="GO:0045467">
    <property type="term" value="P:R7 cell development"/>
    <property type="evidence" value="ECO:0007669"/>
    <property type="project" value="UniProtKB-ARBA"/>
</dbReference>
<dbReference type="SUPFAM" id="SSF54695">
    <property type="entry name" value="POZ domain"/>
    <property type="match status" value="1"/>
</dbReference>
<dbReference type="AlphaFoldDB" id="A0A7R8X350"/>
<dbReference type="GO" id="GO:0007464">
    <property type="term" value="P:R3/R4 cell fate commitment"/>
    <property type="evidence" value="ECO:0007669"/>
    <property type="project" value="UniProtKB-ARBA"/>
</dbReference>
<dbReference type="GO" id="GO:0035167">
    <property type="term" value="P:larval lymph gland hemopoiesis"/>
    <property type="evidence" value="ECO:0007669"/>
    <property type="project" value="UniProtKB-ARBA"/>
</dbReference>